<organism evidence="2 3">
    <name type="scientific">Colletotrichum kahawae</name>
    <name type="common">Coffee berry disease fungus</name>
    <dbReference type="NCBI Taxonomy" id="34407"/>
    <lineage>
        <taxon>Eukaryota</taxon>
        <taxon>Fungi</taxon>
        <taxon>Dikarya</taxon>
        <taxon>Ascomycota</taxon>
        <taxon>Pezizomycotina</taxon>
        <taxon>Sordariomycetes</taxon>
        <taxon>Hypocreomycetidae</taxon>
        <taxon>Glomerellales</taxon>
        <taxon>Glomerellaceae</taxon>
        <taxon>Colletotrichum</taxon>
        <taxon>Colletotrichum gloeosporioides species complex</taxon>
    </lineage>
</organism>
<accession>A0AAD9XXD1</accession>
<gene>
    <name evidence="2" type="ORF">CKAH01_10969</name>
</gene>
<comment type="caution">
    <text evidence="2">The sequence shown here is derived from an EMBL/GenBank/DDBJ whole genome shotgun (WGS) entry which is preliminary data.</text>
</comment>
<sequence length="93" mass="9818">MIMEATLHPVCKYSSSSSSSKAHHHAISILSFPSRSTPSRRPQGGRESKKKPDSRPDDNPMAVAFCHPCVCPSTLSHPLSPIAPATAIAPASA</sequence>
<evidence type="ECO:0000256" key="1">
    <source>
        <dbReference type="SAM" id="MobiDB-lite"/>
    </source>
</evidence>
<name>A0AAD9XXD1_COLKA</name>
<dbReference type="EMBL" id="VYYT01000880">
    <property type="protein sequence ID" value="KAK2728497.1"/>
    <property type="molecule type" value="Genomic_DNA"/>
</dbReference>
<dbReference type="Proteomes" id="UP001281614">
    <property type="component" value="Unassembled WGS sequence"/>
</dbReference>
<feature type="compositionally biased region" description="Low complexity" evidence="1">
    <location>
        <begin position="33"/>
        <end position="42"/>
    </location>
</feature>
<feature type="region of interest" description="Disordered" evidence="1">
    <location>
        <begin position="1"/>
        <end position="59"/>
    </location>
</feature>
<proteinExistence type="predicted"/>
<evidence type="ECO:0000313" key="3">
    <source>
        <dbReference type="Proteomes" id="UP001281614"/>
    </source>
</evidence>
<keyword evidence="3" id="KW-1185">Reference proteome</keyword>
<dbReference type="AlphaFoldDB" id="A0AAD9XXD1"/>
<reference evidence="2" key="1">
    <citation type="submission" date="2023-02" db="EMBL/GenBank/DDBJ databases">
        <title>Colletotrichum kahawae CIFC_Que2 genome sequencing and assembly.</title>
        <authorList>
            <person name="Baroncelli R."/>
        </authorList>
    </citation>
    <scope>NUCLEOTIDE SEQUENCE</scope>
    <source>
        <strain evidence="2">CIFC_Que2</strain>
    </source>
</reference>
<protein>
    <submittedName>
        <fullName evidence="2">Uncharacterized protein</fullName>
    </submittedName>
</protein>
<feature type="compositionally biased region" description="Basic and acidic residues" evidence="1">
    <location>
        <begin position="44"/>
        <end position="58"/>
    </location>
</feature>
<evidence type="ECO:0000313" key="2">
    <source>
        <dbReference type="EMBL" id="KAK2728497.1"/>
    </source>
</evidence>